<sequence>MEDPILDSDLLDNSRSASPEGVGSTGIIDDAAEEYETYIVYEDDDEDTADWETEEPEEYDTPVDNSTAYTHEENPGFFTSLARLFGVSKDHR</sequence>
<protein>
    <submittedName>
        <fullName evidence="2">Uncharacterized protein</fullName>
    </submittedName>
</protein>
<keyword evidence="3" id="KW-1185">Reference proteome</keyword>
<evidence type="ECO:0000313" key="2">
    <source>
        <dbReference type="EMBL" id="PMC64072.1"/>
    </source>
</evidence>
<reference evidence="2 3" key="1">
    <citation type="submission" date="2017-09" db="EMBL/GenBank/DDBJ databases">
        <title>Bacterial strain isolated from the female urinary microbiota.</title>
        <authorList>
            <person name="Thomas-White K."/>
            <person name="Kumar N."/>
            <person name="Forster S."/>
            <person name="Putonti C."/>
            <person name="Lawley T."/>
            <person name="Wolfe A.J."/>
        </authorList>
    </citation>
    <scope>NUCLEOTIDE SEQUENCE [LARGE SCALE GENOMIC DNA]</scope>
    <source>
        <strain evidence="2 3">UMB0792</strain>
    </source>
</reference>
<gene>
    <name evidence="2" type="ORF">CJ203_07460</name>
</gene>
<name>A0A2N6T452_9CORY</name>
<accession>A0A2N6T452</accession>
<dbReference type="AlphaFoldDB" id="A0A2N6T452"/>
<organism evidence="2 3">
    <name type="scientific">Corynebacterium tuscaniense</name>
    <dbReference type="NCBI Taxonomy" id="302449"/>
    <lineage>
        <taxon>Bacteria</taxon>
        <taxon>Bacillati</taxon>
        <taxon>Actinomycetota</taxon>
        <taxon>Actinomycetes</taxon>
        <taxon>Mycobacteriales</taxon>
        <taxon>Corynebacteriaceae</taxon>
        <taxon>Corynebacterium</taxon>
    </lineage>
</organism>
<dbReference type="Proteomes" id="UP000235836">
    <property type="component" value="Unassembled WGS sequence"/>
</dbReference>
<evidence type="ECO:0000256" key="1">
    <source>
        <dbReference type="SAM" id="MobiDB-lite"/>
    </source>
</evidence>
<feature type="region of interest" description="Disordered" evidence="1">
    <location>
        <begin position="42"/>
        <end position="73"/>
    </location>
</feature>
<evidence type="ECO:0000313" key="3">
    <source>
        <dbReference type="Proteomes" id="UP000235836"/>
    </source>
</evidence>
<comment type="caution">
    <text evidence="2">The sequence shown here is derived from an EMBL/GenBank/DDBJ whole genome shotgun (WGS) entry which is preliminary data.</text>
</comment>
<proteinExistence type="predicted"/>
<dbReference type="EMBL" id="PNHG01000010">
    <property type="protein sequence ID" value="PMC64072.1"/>
    <property type="molecule type" value="Genomic_DNA"/>
</dbReference>
<feature type="compositionally biased region" description="Acidic residues" evidence="1">
    <location>
        <begin position="1"/>
        <end position="10"/>
    </location>
</feature>
<feature type="compositionally biased region" description="Acidic residues" evidence="1">
    <location>
        <begin position="42"/>
        <end position="61"/>
    </location>
</feature>
<feature type="region of interest" description="Disordered" evidence="1">
    <location>
        <begin position="1"/>
        <end position="30"/>
    </location>
</feature>
<dbReference type="RefSeq" id="WP_102724146.1">
    <property type="nucleotide sequence ID" value="NZ_PNHG01000010.1"/>
</dbReference>